<name>A0ABZ2HVS3_9HYPH</name>
<evidence type="ECO:0000313" key="1">
    <source>
        <dbReference type="EMBL" id="WWT31726.1"/>
    </source>
</evidence>
<gene>
    <name evidence="1" type="ORF">V6617_11955</name>
</gene>
<evidence type="ECO:0008006" key="3">
    <source>
        <dbReference type="Google" id="ProtNLM"/>
    </source>
</evidence>
<keyword evidence="2" id="KW-1185">Reference proteome</keyword>
<accession>A0ABZ2HVS3</accession>
<protein>
    <recommendedName>
        <fullName evidence="3">CENP-V/GFA domain-containing protein</fullName>
    </recommendedName>
</protein>
<dbReference type="Proteomes" id="UP001369958">
    <property type="component" value="Chromosome"/>
</dbReference>
<reference evidence="1 2" key="1">
    <citation type="submission" date="2024-02" db="EMBL/GenBank/DDBJ databases">
        <title>Complete genome sequence of Pelagibacterium nitratireducens ZH15.</title>
        <authorList>
            <person name="Zhao L.H."/>
        </authorList>
    </citation>
    <scope>NUCLEOTIDE SEQUENCE [LARGE SCALE GENOMIC DNA]</scope>
    <source>
        <strain evidence="1 2">ZH15</strain>
    </source>
</reference>
<proteinExistence type="predicted"/>
<dbReference type="RefSeq" id="WP_338607189.1">
    <property type="nucleotide sequence ID" value="NZ_CP146275.1"/>
</dbReference>
<dbReference type="InterPro" id="IPR011057">
    <property type="entry name" value="Mss4-like_sf"/>
</dbReference>
<organism evidence="1 2">
    <name type="scientific">Pelagibacterium nitratireducens</name>
    <dbReference type="NCBI Taxonomy" id="1046114"/>
    <lineage>
        <taxon>Bacteria</taxon>
        <taxon>Pseudomonadati</taxon>
        <taxon>Pseudomonadota</taxon>
        <taxon>Alphaproteobacteria</taxon>
        <taxon>Hyphomicrobiales</taxon>
        <taxon>Devosiaceae</taxon>
        <taxon>Pelagibacterium</taxon>
    </lineage>
</organism>
<dbReference type="EMBL" id="CP146275">
    <property type="protein sequence ID" value="WWT31726.1"/>
    <property type="molecule type" value="Genomic_DNA"/>
</dbReference>
<dbReference type="Gene3D" id="3.90.1590.10">
    <property type="entry name" value="glutathione-dependent formaldehyde- activating enzyme (gfa)"/>
    <property type="match status" value="1"/>
</dbReference>
<evidence type="ECO:0000313" key="2">
    <source>
        <dbReference type="Proteomes" id="UP001369958"/>
    </source>
</evidence>
<dbReference type="SUPFAM" id="SSF51316">
    <property type="entry name" value="Mss4-like"/>
    <property type="match status" value="1"/>
</dbReference>
<sequence length="184" mass="19899">MSETTEISCGCGKAALTLHQGPFIATECHCTSCRTAGEALAELPLARPMIGQNGGTHFVLYRKDRVTFSKGLDVLAAYRIKPDSPTRRVVASCCNTPIFLEFQNGHWLSLYGSLWPDGALPPADLRTVVSDREGLPPLDDAIPAGRLQTARFYARLLGAWIAMGFKSPTITLSHPDRAISDIAA</sequence>